<protein>
    <recommendedName>
        <fullName evidence="3">HAT C-terminal dimerisation domain-containing protein</fullName>
    </recommendedName>
</protein>
<dbReference type="AlphaFoldDB" id="A0A4Y2AJW1"/>
<reference evidence="1 2" key="1">
    <citation type="journal article" date="2019" name="Sci. Rep.">
        <title>Orb-weaving spider Araneus ventricosus genome elucidates the spidroin gene catalogue.</title>
        <authorList>
            <person name="Kono N."/>
            <person name="Nakamura H."/>
            <person name="Ohtoshi R."/>
            <person name="Moran D.A.P."/>
            <person name="Shinohara A."/>
            <person name="Yoshida Y."/>
            <person name="Fujiwara M."/>
            <person name="Mori M."/>
            <person name="Tomita M."/>
            <person name="Arakawa K."/>
        </authorList>
    </citation>
    <scope>NUCLEOTIDE SEQUENCE [LARGE SCALE GENOMIC DNA]</scope>
</reference>
<organism evidence="1 2">
    <name type="scientific">Araneus ventricosus</name>
    <name type="common">Orbweaver spider</name>
    <name type="synonym">Epeira ventricosa</name>
    <dbReference type="NCBI Taxonomy" id="182803"/>
    <lineage>
        <taxon>Eukaryota</taxon>
        <taxon>Metazoa</taxon>
        <taxon>Ecdysozoa</taxon>
        <taxon>Arthropoda</taxon>
        <taxon>Chelicerata</taxon>
        <taxon>Arachnida</taxon>
        <taxon>Araneae</taxon>
        <taxon>Araneomorphae</taxon>
        <taxon>Entelegynae</taxon>
        <taxon>Araneoidea</taxon>
        <taxon>Araneidae</taxon>
        <taxon>Araneus</taxon>
    </lineage>
</organism>
<accession>A0A4Y2AJW1</accession>
<dbReference type="OrthoDB" id="6131287at2759"/>
<evidence type="ECO:0000313" key="2">
    <source>
        <dbReference type="Proteomes" id="UP000499080"/>
    </source>
</evidence>
<sequence>MVTLKDSSKKIRKFDVKERKIIFPQNLYLRGMVLKRLSTSTPKSKLDVVEKFHKNVLNAYVECSRTLEKKMPLDHLLLQFASKIDPVCRMHSLSLTLMKGLPDLVTNVISVAERDAYDLEVHKYHAASLRQPQQKETMDNWWMEVKISRQFPLVSSMACAMLTYLHGPKVESSFSNMNSVVTSETNRLCVESFDAIQTVK</sequence>
<dbReference type="EMBL" id="BGPR01000019">
    <property type="protein sequence ID" value="GBL79526.1"/>
    <property type="molecule type" value="Genomic_DNA"/>
</dbReference>
<gene>
    <name evidence="1" type="ORF">AVEN_18115_1</name>
</gene>
<evidence type="ECO:0008006" key="3">
    <source>
        <dbReference type="Google" id="ProtNLM"/>
    </source>
</evidence>
<evidence type="ECO:0000313" key="1">
    <source>
        <dbReference type="EMBL" id="GBL79526.1"/>
    </source>
</evidence>
<dbReference type="Proteomes" id="UP000499080">
    <property type="component" value="Unassembled WGS sequence"/>
</dbReference>
<keyword evidence="2" id="KW-1185">Reference proteome</keyword>
<proteinExistence type="predicted"/>
<name>A0A4Y2AJW1_ARAVE</name>
<comment type="caution">
    <text evidence="1">The sequence shown here is derived from an EMBL/GenBank/DDBJ whole genome shotgun (WGS) entry which is preliminary data.</text>
</comment>